<dbReference type="Gene3D" id="1.10.10.10">
    <property type="entry name" value="Winged helix-like DNA-binding domain superfamily/Winged helix DNA-binding domain"/>
    <property type="match status" value="1"/>
</dbReference>
<dbReference type="GO" id="GO:0003677">
    <property type="term" value="F:DNA binding"/>
    <property type="evidence" value="ECO:0007669"/>
    <property type="project" value="UniProtKB-KW"/>
</dbReference>
<dbReference type="PRINTS" id="PR00778">
    <property type="entry name" value="HTHARSR"/>
</dbReference>
<dbReference type="InterPro" id="IPR001845">
    <property type="entry name" value="HTH_ArsR_DNA-bd_dom"/>
</dbReference>
<dbReference type="PANTHER" id="PTHR43132:SF6">
    <property type="entry name" value="HTH-TYPE TRANSCRIPTIONAL REPRESSOR CZRA"/>
    <property type="match status" value="1"/>
</dbReference>
<keyword evidence="6" id="KW-1185">Reference proteome</keyword>
<dbReference type="EMBL" id="JAHCVJ010000001">
    <property type="protein sequence ID" value="MBT0663103.1"/>
    <property type="molecule type" value="Genomic_DNA"/>
</dbReference>
<dbReference type="InterPro" id="IPR018334">
    <property type="entry name" value="ArsR_HTH"/>
</dbReference>
<proteinExistence type="predicted"/>
<dbReference type="SMART" id="SM00418">
    <property type="entry name" value="HTH_ARSR"/>
    <property type="match status" value="1"/>
</dbReference>
<keyword evidence="3" id="KW-0804">Transcription</keyword>
<feature type="domain" description="HTH arsR-type" evidence="4">
    <location>
        <begin position="31"/>
        <end position="126"/>
    </location>
</feature>
<dbReference type="Proteomes" id="UP000811899">
    <property type="component" value="Unassembled WGS sequence"/>
</dbReference>
<dbReference type="InterPro" id="IPR036388">
    <property type="entry name" value="WH-like_DNA-bd_sf"/>
</dbReference>
<keyword evidence="2" id="KW-0238">DNA-binding</keyword>
<dbReference type="PROSITE" id="PS00846">
    <property type="entry name" value="HTH_ARSR_1"/>
    <property type="match status" value="1"/>
</dbReference>
<comment type="caution">
    <text evidence="5">The sequence shown here is derived from an EMBL/GenBank/DDBJ whole genome shotgun (WGS) entry which is preliminary data.</text>
</comment>
<organism evidence="5 6">
    <name type="scientific">Geoanaerobacter pelophilus</name>
    <dbReference type="NCBI Taxonomy" id="60036"/>
    <lineage>
        <taxon>Bacteria</taxon>
        <taxon>Pseudomonadati</taxon>
        <taxon>Thermodesulfobacteriota</taxon>
        <taxon>Desulfuromonadia</taxon>
        <taxon>Geobacterales</taxon>
        <taxon>Geobacteraceae</taxon>
        <taxon>Geoanaerobacter</taxon>
    </lineage>
</organism>
<dbReference type="SUPFAM" id="SSF46785">
    <property type="entry name" value="Winged helix' DNA-binding domain"/>
    <property type="match status" value="1"/>
</dbReference>
<evidence type="ECO:0000256" key="3">
    <source>
        <dbReference type="ARBA" id="ARBA00023163"/>
    </source>
</evidence>
<dbReference type="Pfam" id="PF01022">
    <property type="entry name" value="HTH_5"/>
    <property type="match status" value="1"/>
</dbReference>
<dbReference type="RefSeq" id="WP_214169873.1">
    <property type="nucleotide sequence ID" value="NZ_JAHCVJ010000001.1"/>
</dbReference>
<dbReference type="PANTHER" id="PTHR43132">
    <property type="entry name" value="ARSENICAL RESISTANCE OPERON REPRESSOR ARSR-RELATED"/>
    <property type="match status" value="1"/>
</dbReference>
<protein>
    <submittedName>
        <fullName evidence="5">Winged helix-turn-helix domain-containing protein</fullName>
    </submittedName>
</protein>
<sequence length="130" mass="14618">MKEKTTPLRADTCTIPCFNEDLVRQVKSLLPNEHDIRRVATLHGALSDPTRLKILLALVQGELCVCDIAHVVGLSISATSHQLRQLRNLNLITYRADGRMAYYSLLEGTQAIVWIEQSLDANRQQRALLP</sequence>
<evidence type="ECO:0000256" key="2">
    <source>
        <dbReference type="ARBA" id="ARBA00023125"/>
    </source>
</evidence>
<name>A0AAW4KX31_9BACT</name>
<dbReference type="NCBIfam" id="NF033788">
    <property type="entry name" value="HTH_metalloreg"/>
    <property type="match status" value="1"/>
</dbReference>
<keyword evidence="1" id="KW-0805">Transcription regulation</keyword>
<dbReference type="InterPro" id="IPR036390">
    <property type="entry name" value="WH_DNA-bd_sf"/>
</dbReference>
<dbReference type="CDD" id="cd00090">
    <property type="entry name" value="HTH_ARSR"/>
    <property type="match status" value="1"/>
</dbReference>
<reference evidence="5 6" key="1">
    <citation type="submission" date="2021-05" db="EMBL/GenBank/DDBJ databases">
        <title>The draft genome of Geobacter pelophilus DSM 12255.</title>
        <authorList>
            <person name="Xu Z."/>
            <person name="Masuda Y."/>
            <person name="Itoh H."/>
            <person name="Senoo K."/>
        </authorList>
    </citation>
    <scope>NUCLEOTIDE SEQUENCE [LARGE SCALE GENOMIC DNA]</scope>
    <source>
        <strain evidence="5 6">DSM 12255</strain>
    </source>
</reference>
<dbReference type="GO" id="GO:0003700">
    <property type="term" value="F:DNA-binding transcription factor activity"/>
    <property type="evidence" value="ECO:0007669"/>
    <property type="project" value="InterPro"/>
</dbReference>
<evidence type="ECO:0000256" key="1">
    <source>
        <dbReference type="ARBA" id="ARBA00023015"/>
    </source>
</evidence>
<accession>A0AAW4KX31</accession>
<dbReference type="PROSITE" id="PS50987">
    <property type="entry name" value="HTH_ARSR_2"/>
    <property type="match status" value="1"/>
</dbReference>
<evidence type="ECO:0000313" key="6">
    <source>
        <dbReference type="Proteomes" id="UP000811899"/>
    </source>
</evidence>
<dbReference type="AlphaFoldDB" id="A0AAW4KX31"/>
<evidence type="ECO:0000313" key="5">
    <source>
        <dbReference type="EMBL" id="MBT0663103.1"/>
    </source>
</evidence>
<gene>
    <name evidence="5" type="ORF">KI809_02215</name>
</gene>
<dbReference type="InterPro" id="IPR011991">
    <property type="entry name" value="ArsR-like_HTH"/>
</dbReference>
<evidence type="ECO:0000259" key="4">
    <source>
        <dbReference type="PROSITE" id="PS50987"/>
    </source>
</evidence>
<dbReference type="InterPro" id="IPR051011">
    <property type="entry name" value="Metal_resp_trans_reg"/>
</dbReference>